<organism evidence="2 3">
    <name type="scientific">Parasponia andersonii</name>
    <name type="common">Sponia andersonii</name>
    <dbReference type="NCBI Taxonomy" id="3476"/>
    <lineage>
        <taxon>Eukaryota</taxon>
        <taxon>Viridiplantae</taxon>
        <taxon>Streptophyta</taxon>
        <taxon>Embryophyta</taxon>
        <taxon>Tracheophyta</taxon>
        <taxon>Spermatophyta</taxon>
        <taxon>Magnoliopsida</taxon>
        <taxon>eudicotyledons</taxon>
        <taxon>Gunneridae</taxon>
        <taxon>Pentapetalae</taxon>
        <taxon>rosids</taxon>
        <taxon>fabids</taxon>
        <taxon>Rosales</taxon>
        <taxon>Cannabaceae</taxon>
        <taxon>Parasponia</taxon>
    </lineage>
</organism>
<dbReference type="AlphaFoldDB" id="A0A2P5BNF4"/>
<evidence type="ECO:0000256" key="1">
    <source>
        <dbReference type="SAM" id="MobiDB-lite"/>
    </source>
</evidence>
<evidence type="ECO:0000313" key="2">
    <source>
        <dbReference type="EMBL" id="PON50322.1"/>
    </source>
</evidence>
<accession>A0A2P5BNF4</accession>
<sequence length="67" mass="7545">MGAVVRCSSGPGLPSLTGGDAQQVQEGVVRGSPDFGLFHWIFEKGSREHREEEEKELRKRKIRSPFF</sequence>
<dbReference type="EMBL" id="JXTB01000247">
    <property type="protein sequence ID" value="PON50322.1"/>
    <property type="molecule type" value="Genomic_DNA"/>
</dbReference>
<name>A0A2P5BNF4_PARAD</name>
<feature type="compositionally biased region" description="Low complexity" evidence="1">
    <location>
        <begin position="8"/>
        <end position="19"/>
    </location>
</feature>
<proteinExistence type="predicted"/>
<gene>
    <name evidence="2" type="ORF">PanWU01x14_224080</name>
</gene>
<keyword evidence="3" id="KW-1185">Reference proteome</keyword>
<evidence type="ECO:0000313" key="3">
    <source>
        <dbReference type="Proteomes" id="UP000237105"/>
    </source>
</evidence>
<feature type="compositionally biased region" description="Basic and acidic residues" evidence="1">
    <location>
        <begin position="48"/>
        <end position="57"/>
    </location>
</feature>
<protein>
    <submittedName>
        <fullName evidence="2">Uncharacterized protein</fullName>
    </submittedName>
</protein>
<feature type="region of interest" description="Disordered" evidence="1">
    <location>
        <begin position="48"/>
        <end position="67"/>
    </location>
</feature>
<dbReference type="Proteomes" id="UP000237105">
    <property type="component" value="Unassembled WGS sequence"/>
</dbReference>
<feature type="compositionally biased region" description="Basic residues" evidence="1">
    <location>
        <begin position="58"/>
        <end position="67"/>
    </location>
</feature>
<feature type="region of interest" description="Disordered" evidence="1">
    <location>
        <begin position="1"/>
        <end position="21"/>
    </location>
</feature>
<comment type="caution">
    <text evidence="2">The sequence shown here is derived from an EMBL/GenBank/DDBJ whole genome shotgun (WGS) entry which is preliminary data.</text>
</comment>
<reference evidence="3" key="1">
    <citation type="submission" date="2016-06" db="EMBL/GenBank/DDBJ databases">
        <title>Parallel loss of symbiosis genes in relatives of nitrogen-fixing non-legume Parasponia.</title>
        <authorList>
            <person name="Van Velzen R."/>
            <person name="Holmer R."/>
            <person name="Bu F."/>
            <person name="Rutten L."/>
            <person name="Van Zeijl A."/>
            <person name="Liu W."/>
            <person name="Santuari L."/>
            <person name="Cao Q."/>
            <person name="Sharma T."/>
            <person name="Shen D."/>
            <person name="Roswanjaya Y."/>
            <person name="Wardhani T."/>
            <person name="Kalhor M.S."/>
            <person name="Jansen J."/>
            <person name="Van den Hoogen J."/>
            <person name="Gungor B."/>
            <person name="Hartog M."/>
            <person name="Hontelez J."/>
            <person name="Verver J."/>
            <person name="Yang W.-C."/>
            <person name="Schijlen E."/>
            <person name="Repin R."/>
            <person name="Schilthuizen M."/>
            <person name="Schranz E."/>
            <person name="Heidstra R."/>
            <person name="Miyata K."/>
            <person name="Fedorova E."/>
            <person name="Kohlen W."/>
            <person name="Bisseling T."/>
            <person name="Smit S."/>
            <person name="Geurts R."/>
        </authorList>
    </citation>
    <scope>NUCLEOTIDE SEQUENCE [LARGE SCALE GENOMIC DNA]</scope>
    <source>
        <strain evidence="3">cv. WU1-14</strain>
    </source>
</reference>